<reference evidence="4" key="2">
    <citation type="submission" date="2023-05" db="EMBL/GenBank/DDBJ databases">
        <authorList>
            <consortium name="Lawrence Berkeley National Laboratory"/>
            <person name="Steindorff A."/>
            <person name="Hensen N."/>
            <person name="Bonometti L."/>
            <person name="Westerberg I."/>
            <person name="Brannstrom I.O."/>
            <person name="Guillou S."/>
            <person name="Cros-Aarteil S."/>
            <person name="Calhoun S."/>
            <person name="Haridas S."/>
            <person name="Kuo A."/>
            <person name="Mondo S."/>
            <person name="Pangilinan J."/>
            <person name="Riley R."/>
            <person name="Labutti K."/>
            <person name="Andreopoulos B."/>
            <person name="Lipzen A."/>
            <person name="Chen C."/>
            <person name="Yanf M."/>
            <person name="Daum C."/>
            <person name="Ng V."/>
            <person name="Clum A."/>
            <person name="Ohm R."/>
            <person name="Martin F."/>
            <person name="Silar P."/>
            <person name="Natvig D."/>
            <person name="Lalanne C."/>
            <person name="Gautier V."/>
            <person name="Ament-Velasquez S.L."/>
            <person name="Kruys A."/>
            <person name="Hutchinson M.I."/>
            <person name="Powell A.J."/>
            <person name="Barry K."/>
            <person name="Miller A.N."/>
            <person name="Grigoriev I.V."/>
            <person name="Debuchy R."/>
            <person name="Gladieux P."/>
            <person name="Thoren M.H."/>
            <person name="Johannesson H."/>
        </authorList>
    </citation>
    <scope>NUCLEOTIDE SEQUENCE</scope>
    <source>
        <strain evidence="4">CBS 508.74</strain>
    </source>
</reference>
<name>A0AAN6T8K4_9PEZI</name>
<dbReference type="RefSeq" id="XP_064666780.1">
    <property type="nucleotide sequence ID" value="XM_064819291.1"/>
</dbReference>
<comment type="caution">
    <text evidence="4">The sequence shown here is derived from an EMBL/GenBank/DDBJ whole genome shotgun (WGS) entry which is preliminary data.</text>
</comment>
<feature type="compositionally biased region" description="Basic and acidic residues" evidence="1">
    <location>
        <begin position="170"/>
        <end position="181"/>
    </location>
</feature>
<feature type="compositionally biased region" description="Low complexity" evidence="1">
    <location>
        <begin position="209"/>
        <end position="218"/>
    </location>
</feature>
<keyword evidence="2" id="KW-0472">Membrane</keyword>
<feature type="chain" id="PRO_5043035369" description="Mid2 domain-containing protein" evidence="3">
    <location>
        <begin position="26"/>
        <end position="391"/>
    </location>
</feature>
<organism evidence="4 5">
    <name type="scientific">Canariomyces notabilis</name>
    <dbReference type="NCBI Taxonomy" id="2074819"/>
    <lineage>
        <taxon>Eukaryota</taxon>
        <taxon>Fungi</taxon>
        <taxon>Dikarya</taxon>
        <taxon>Ascomycota</taxon>
        <taxon>Pezizomycotina</taxon>
        <taxon>Sordariomycetes</taxon>
        <taxon>Sordariomycetidae</taxon>
        <taxon>Sordariales</taxon>
        <taxon>Chaetomiaceae</taxon>
        <taxon>Canariomyces</taxon>
    </lineage>
</organism>
<protein>
    <recommendedName>
        <fullName evidence="6">Mid2 domain-containing protein</fullName>
    </recommendedName>
</protein>
<evidence type="ECO:0000256" key="1">
    <source>
        <dbReference type="SAM" id="MobiDB-lite"/>
    </source>
</evidence>
<evidence type="ECO:0000313" key="5">
    <source>
        <dbReference type="Proteomes" id="UP001302812"/>
    </source>
</evidence>
<keyword evidence="2" id="KW-0812">Transmembrane</keyword>
<keyword evidence="2" id="KW-1133">Transmembrane helix</keyword>
<proteinExistence type="predicted"/>
<feature type="signal peptide" evidence="3">
    <location>
        <begin position="1"/>
        <end position="25"/>
    </location>
</feature>
<accession>A0AAN6T8K4</accession>
<keyword evidence="5" id="KW-1185">Reference proteome</keyword>
<feature type="transmembrane region" description="Helical" evidence="2">
    <location>
        <begin position="308"/>
        <end position="335"/>
    </location>
</feature>
<feature type="compositionally biased region" description="Polar residues" evidence="1">
    <location>
        <begin position="278"/>
        <end position="287"/>
    </location>
</feature>
<dbReference type="AlphaFoldDB" id="A0AAN6T8K4"/>
<evidence type="ECO:0008006" key="6">
    <source>
        <dbReference type="Google" id="ProtNLM"/>
    </source>
</evidence>
<evidence type="ECO:0000256" key="2">
    <source>
        <dbReference type="SAM" id="Phobius"/>
    </source>
</evidence>
<feature type="region of interest" description="Disordered" evidence="1">
    <location>
        <begin position="270"/>
        <end position="298"/>
    </location>
</feature>
<dbReference type="Proteomes" id="UP001302812">
    <property type="component" value="Unassembled WGS sequence"/>
</dbReference>
<dbReference type="EMBL" id="MU853358">
    <property type="protein sequence ID" value="KAK4109210.1"/>
    <property type="molecule type" value="Genomic_DNA"/>
</dbReference>
<evidence type="ECO:0000256" key="3">
    <source>
        <dbReference type="SAM" id="SignalP"/>
    </source>
</evidence>
<feature type="region of interest" description="Disordered" evidence="1">
    <location>
        <begin position="162"/>
        <end position="218"/>
    </location>
</feature>
<feature type="compositionally biased region" description="Polar residues" evidence="1">
    <location>
        <begin position="182"/>
        <end position="208"/>
    </location>
</feature>
<reference evidence="4" key="1">
    <citation type="journal article" date="2023" name="Mol. Phylogenet. Evol.">
        <title>Genome-scale phylogeny and comparative genomics of the fungal order Sordariales.</title>
        <authorList>
            <person name="Hensen N."/>
            <person name="Bonometti L."/>
            <person name="Westerberg I."/>
            <person name="Brannstrom I.O."/>
            <person name="Guillou S."/>
            <person name="Cros-Aarteil S."/>
            <person name="Calhoun S."/>
            <person name="Haridas S."/>
            <person name="Kuo A."/>
            <person name="Mondo S."/>
            <person name="Pangilinan J."/>
            <person name="Riley R."/>
            <person name="LaButti K."/>
            <person name="Andreopoulos B."/>
            <person name="Lipzen A."/>
            <person name="Chen C."/>
            <person name="Yan M."/>
            <person name="Daum C."/>
            <person name="Ng V."/>
            <person name="Clum A."/>
            <person name="Steindorff A."/>
            <person name="Ohm R.A."/>
            <person name="Martin F."/>
            <person name="Silar P."/>
            <person name="Natvig D.O."/>
            <person name="Lalanne C."/>
            <person name="Gautier V."/>
            <person name="Ament-Velasquez S.L."/>
            <person name="Kruys A."/>
            <person name="Hutchinson M.I."/>
            <person name="Powell A.J."/>
            <person name="Barry K."/>
            <person name="Miller A.N."/>
            <person name="Grigoriev I.V."/>
            <person name="Debuchy R."/>
            <person name="Gladieux P."/>
            <person name="Hiltunen Thoren M."/>
            <person name="Johannesson H."/>
        </authorList>
    </citation>
    <scope>NUCLEOTIDE SEQUENCE</scope>
    <source>
        <strain evidence="4">CBS 508.74</strain>
    </source>
</reference>
<sequence>MTILPFMASKPFLLLPLLFCLALSAFNPTCYYPNGTVAKDAVSCWPGAYEPVYMCCKPGSVCLDSKICADQVSKDMMKYYRGTCSDQDWRSDICPQFCNVGDRNLGAMPGIAYCGNVGDKLGWECEGDASEDDDARREGCAPPDYIVTGSMKPYATAGVYPESVLNPKNPAEEHTAGEESKTSSANQAPTTTAASEPKTSQSTSKSQRAVTSTVKTETETVVVTPTTTVLVTVTPTVSESVVSETETTTISTTTTTSIAATNTNAIETTATPATETTDPSPIATTAGQDAATSPTAAPSSASQEYHALAVPIGVGVGVGTTVVLAAGALGFFYYLRKKRGGRGLGLARAESPPPMHDDLFAVPDHRVPTIPRIYHEVKTPEPGGTMRFELV</sequence>
<gene>
    <name evidence="4" type="ORF">N656DRAFT_848127</name>
</gene>
<keyword evidence="3" id="KW-0732">Signal</keyword>
<evidence type="ECO:0000313" key="4">
    <source>
        <dbReference type="EMBL" id="KAK4109210.1"/>
    </source>
</evidence>
<dbReference type="GeneID" id="89943417"/>